<evidence type="ECO:0000313" key="1">
    <source>
        <dbReference type="EMBL" id="MSS57832.1"/>
    </source>
</evidence>
<dbReference type="SUPFAM" id="SSF51998">
    <property type="entry name" value="PFL-like glycyl radical enzymes"/>
    <property type="match status" value="1"/>
</dbReference>
<sequence>MTEQASPIVQILADPTLTYNQQLIALARYAENTDHTIPLSKEYLKAKEERILCDLGEGAAPYRPRYICPDYSILMNKGSEFLQLDAPKTLGEALNSLLIMYHYVPSVTTFPVYLGDWDDLLEPFVQAAGYEQAKKELKLFLLNIDRTLNDSFVHADLGPQDSMTGRIVLELTQEMQLAVPNLTIKYDPDVTPKEFVKLAVECMMKTAKPSFANDRMFRKEWGDNYAIASCYNGLKVGGGGFTLPRLRMYECSLKAENTEDFLNRVLPYYAGLMLQNMDDRIDFLVNQTNFFKSNFLVKEGFVSLDNFTGMFGVVGLAEAVNHLLGITDPKKGFGNNPEADELGIRIMDRLTEIVNGHETKYAAAFGHRYRLHAQVGIDSDGREDSPGARIPIGAEPVMPKQIIENTKFQKYFPTGAGDIFKFEETWANTPDALVEIVEGSIRGGLRYFSGYLENNDVVRVTGYLVKKSELAKLDRGEQSMNNCSVFGQGARNTADALDRRIVHEEDCTR</sequence>
<proteinExistence type="predicted"/>
<evidence type="ECO:0000313" key="2">
    <source>
        <dbReference type="Proteomes" id="UP000461880"/>
    </source>
</evidence>
<comment type="caution">
    <text evidence="1">The sequence shown here is derived from an EMBL/GenBank/DDBJ whole genome shotgun (WGS) entry which is preliminary data.</text>
</comment>
<dbReference type="Proteomes" id="UP000461880">
    <property type="component" value="Unassembled WGS sequence"/>
</dbReference>
<dbReference type="RefSeq" id="WP_154502969.1">
    <property type="nucleotide sequence ID" value="NZ_VUMN01000004.1"/>
</dbReference>
<dbReference type="Gene3D" id="3.20.70.20">
    <property type="match status" value="1"/>
</dbReference>
<dbReference type="InterPro" id="IPR016905">
    <property type="entry name" value="Glycyl_radical_YjjI-like"/>
</dbReference>
<name>A0A7X2NQS9_9FIRM</name>
<protein>
    <submittedName>
        <fullName evidence="1">YjjI family glycine radical enzyme</fullName>
    </submittedName>
</protein>
<keyword evidence="2" id="KW-1185">Reference proteome</keyword>
<gene>
    <name evidence="1" type="primary">yjjI</name>
    <name evidence="1" type="ORF">FYJ51_02810</name>
</gene>
<dbReference type="EMBL" id="VUMN01000004">
    <property type="protein sequence ID" value="MSS57832.1"/>
    <property type="molecule type" value="Genomic_DNA"/>
</dbReference>
<dbReference type="AlphaFoldDB" id="A0A7X2NQS9"/>
<organism evidence="1 2">
    <name type="scientific">Stecheria intestinalis</name>
    <dbReference type="NCBI Taxonomy" id="2606630"/>
    <lineage>
        <taxon>Bacteria</taxon>
        <taxon>Bacillati</taxon>
        <taxon>Bacillota</taxon>
        <taxon>Erysipelotrichia</taxon>
        <taxon>Erysipelotrichales</taxon>
        <taxon>Erysipelotrichaceae</taxon>
        <taxon>Stecheria</taxon>
    </lineage>
</organism>
<reference evidence="1 2" key="1">
    <citation type="submission" date="2019-08" db="EMBL/GenBank/DDBJ databases">
        <title>In-depth cultivation of the pig gut microbiome towards novel bacterial diversity and tailored functional studies.</title>
        <authorList>
            <person name="Wylensek D."/>
            <person name="Hitch T.C.A."/>
            <person name="Clavel T."/>
        </authorList>
    </citation>
    <scope>NUCLEOTIDE SEQUENCE [LARGE SCALE GENOMIC DNA]</scope>
    <source>
        <strain evidence="1 2">Oil+RF-744-GAM-WT-6</strain>
    </source>
</reference>
<dbReference type="NCBIfam" id="TIGR04040">
    <property type="entry name" value="glycyl_YjjI"/>
    <property type="match status" value="1"/>
</dbReference>
<accession>A0A7X2NQS9</accession>
<dbReference type="Pfam" id="PF11230">
    <property type="entry name" value="YjjI-like"/>
    <property type="match status" value="1"/>
</dbReference>